<dbReference type="SMART" id="SM00194">
    <property type="entry name" value="PTPc"/>
    <property type="match status" value="1"/>
</dbReference>
<evidence type="ECO:0000256" key="3">
    <source>
        <dbReference type="ARBA" id="ARBA00022692"/>
    </source>
</evidence>
<evidence type="ECO:0000256" key="5">
    <source>
        <dbReference type="ARBA" id="ARBA00022737"/>
    </source>
</evidence>
<feature type="domain" description="Tyrosine-protein phosphatase" evidence="15">
    <location>
        <begin position="4224"/>
        <end position="4477"/>
    </location>
</feature>
<evidence type="ECO:0000256" key="10">
    <source>
        <dbReference type="ARBA" id="ARBA00023180"/>
    </source>
</evidence>
<evidence type="ECO:0000256" key="6">
    <source>
        <dbReference type="ARBA" id="ARBA00022801"/>
    </source>
</evidence>
<evidence type="ECO:0000259" key="17">
    <source>
        <dbReference type="PROSITE" id="PS50853"/>
    </source>
</evidence>
<dbReference type="FunFam" id="3.90.190.10:FF:000102">
    <property type="entry name" value="Receptor-type tyrosine-protein phosphatase"/>
    <property type="match status" value="1"/>
</dbReference>
<comment type="catalytic activity">
    <reaction evidence="11">
        <text>O-phospho-L-tyrosyl-[protein] + H2O = L-tyrosyl-[protein] + phosphate</text>
        <dbReference type="Rhea" id="RHEA:10684"/>
        <dbReference type="Rhea" id="RHEA-COMP:10136"/>
        <dbReference type="Rhea" id="RHEA-COMP:20101"/>
        <dbReference type="ChEBI" id="CHEBI:15377"/>
        <dbReference type="ChEBI" id="CHEBI:43474"/>
        <dbReference type="ChEBI" id="CHEBI:46858"/>
        <dbReference type="ChEBI" id="CHEBI:61978"/>
        <dbReference type="EC" id="3.1.3.48"/>
    </reaction>
</comment>
<evidence type="ECO:0000256" key="4">
    <source>
        <dbReference type="ARBA" id="ARBA00022729"/>
    </source>
</evidence>
<dbReference type="InterPro" id="IPR000387">
    <property type="entry name" value="Tyr_Pase_dom"/>
</dbReference>
<keyword evidence="7" id="KW-0904">Protein phosphatase</keyword>
<dbReference type="Pfam" id="PF00041">
    <property type="entry name" value="fn3"/>
    <property type="match status" value="4"/>
</dbReference>
<feature type="compositionally biased region" description="Basic and acidic residues" evidence="12">
    <location>
        <begin position="4142"/>
        <end position="4155"/>
    </location>
</feature>
<evidence type="ECO:0000256" key="1">
    <source>
        <dbReference type="ARBA" id="ARBA00004479"/>
    </source>
</evidence>
<feature type="domain" description="Fibronectin type-III" evidence="17">
    <location>
        <begin position="3483"/>
        <end position="3576"/>
    </location>
</feature>
<dbReference type="SMART" id="SM00060">
    <property type="entry name" value="FN3"/>
    <property type="match status" value="6"/>
</dbReference>
<dbReference type="PROSITE" id="PS50055">
    <property type="entry name" value="TYR_PHOSPHATASE_PTP"/>
    <property type="match status" value="1"/>
</dbReference>
<protein>
    <recommendedName>
        <fullName evidence="2">protein-tyrosine-phosphatase</fullName>
        <ecNumber evidence="2">3.1.3.48</ecNumber>
    </recommendedName>
</protein>
<dbReference type="PROSITE" id="PS00383">
    <property type="entry name" value="TYR_PHOSPHATASE_1"/>
    <property type="match status" value="1"/>
</dbReference>
<dbReference type="SUPFAM" id="SSF49265">
    <property type="entry name" value="Fibronectin type III"/>
    <property type="match status" value="4"/>
</dbReference>
<dbReference type="InterPro" id="IPR036116">
    <property type="entry name" value="FN3_sf"/>
</dbReference>
<keyword evidence="9 13" id="KW-0472">Membrane</keyword>
<dbReference type="PANTHER" id="PTHR46957">
    <property type="entry name" value="CYTOKINE RECEPTOR"/>
    <property type="match status" value="1"/>
</dbReference>
<dbReference type="EC" id="3.1.3.48" evidence="2"/>
<feature type="signal peptide" evidence="14">
    <location>
        <begin position="1"/>
        <end position="25"/>
    </location>
</feature>
<proteinExistence type="predicted"/>
<sequence>MGRHHLGSNLEATLLVFLGLCSVAALQTIRVSNLAVAFNDATNVIKEGSAMQMFDLDVSITLASNSEHADANGVIDRWSLTLAVQDNAGTACVTGPVTLTAAQSGVAIRAGGLGTMRAVSAKLDLTSCLCSSATQLKVTLGSTRYTLDPAMPSGTGSLDCHGLAARTLTVITAGANLIENVNDQPVTLTIVGNSESQGRSVGTGTNANWAVQVFIANGNLTHYTPIESTRADATVPPAEAMRSWAAGDTLTIIGVTTMLNLTGVGSCDTIDVLCSSLYRDPSATNVFSVDGGNIVSCTPVICIGVLINQVIPAFTQATTIDQGKTNPNIPLTVTIKADDTKASVSGTGLWNVNVFGNANANCMNPTRVPGTATIVQGVDYGLDVNHMSVWPLITVSLNMGEHSCTDAEYICVEVLKGSTPAPPFSLSFSPEFAKYGSVAVECVALIVSSGTLNVNAATHLAAFKEDHMMLFSVTFMSSASSGGAGGTDLWELVAFPAQNADGSGRRGPDTTVPLTSGELNTAFPGPSGSLTFNAVTATISLASNPCNTYSHLCAQLTKNANANPDFLITSGVIVCSAVLTCQNVILTSTTVSPSVGASPNGLPLYEGVSGQEVFFDVVAASDSTAGSVPSGSNHWQFDVSLGTSSATAALTQVQRDATLTAGTDLAFTRVMATLDLSTQRCDGIGNLCAEIVRSSADTLGFLLDSPQAQNMGCFTPTCQGVEITSLVIKDGVTNFALKEGTQGHAMTFSVDVTTNGDAGSVRGSNLWKMLVYLSADNTYSNLVEARDVTGAWASQDVLAGATTTLTDVQVTLNLDTTCANMQLLCVELAKADGQTFILDPARNVLQTCKPVPGCNGIEIDSVSVALSNGGLLVEGVASNAPEVDILLTFTDTSASVTGTNIWNVTIYGSNNEAGLGTRISEQRSVTSGNTAVGETRPLDSITWNVDMTNRLCVEVTHICVGVELVTGASVSLIPNSNLKCSEVPCEGIVITAEQFRVSSGGIFEAMTPQTLAVDQIRAQAKANGAVIPDNMANIWDVALFLNSAMNGSGTTYGGMVNPTGSLPTADQRKGINSSAPLMITTQLNFEFTQNVVCGSNLYVCLEISERTDAIPDYDITFPPDAQCNPISCTGVVFVSANLMVPADTKLIENEPAHPVRVTFQADTAAVTATLDSGTNFWTLKVFANTQANGTGAERYGETEGVLSSQQLNLALAASSTIELSDIDATLNLNGFVCPSDMIYLCAELQRNPNSVPPFTIQGMPSPLIACELVECQGVLITSIDIAGAPLAVVESERNDMTLTVTVGVGGADASGTNLWRMEASLVDDNGMELATVDVNLGDQANSAVVAGQPITFSDLPVPFDLTNQVCPDNGTVMLCIELSRGGSANTDFTVTGVTRQCLDLPCKGVVIVQSAISASTGSLLEGRASNPITLDVSYTSDPNGASISGTNLWSVTVFGNNQEDGLGARLAETDGTLQGNDNDFPLSKGDTVEFNRVAATLNLSPYRVCEDVHWVCAELKKGASPSKDFSLTDTNNARIACISLACTGVQISNTVLTINNNVLTEDSGVQTITVTGVVLTGAPGSSALPNTDSNFNVVIFGNSMEDTSGPKVTQAVVDFGSSPQSVNPGAETTLNNPGLASLNLTDVFCADLQYLCVRVERGDSSFYKFKLEGVPNENSLLDCAAVTCRGVRVTGGMVDTMSVLREGNPAYPMTVRVDFTTDVNGASVRSGGTDLFQLKAFLADSATGGGIRGADQNVTLPGGSASQPVTAGGRITFVDAVATLDTTTWTCQTENFLCLRLSKGPAASQNYLLEGWDGARDDTKLLTCTPITCRGVNITDVVFEVDGELSFEERDPSATFTFDLGLVADPEAGGVTGTGLWNLTVALNSMWDGSGESFGETVVVLSPENANRAVDPTGPRTNLTDVQVTLPLDGVQCSAANPFYLCVKIDKADGSSPDFTLTVDDWHCTMITCYSVRISGLSFEVDYPDAILENEENNLRVNLNVTTDALSANISGTGLWASPWFQIRNAANTTRLDSSEEYWTQPLASMALEADDTTKFVNIFPVKFTPTGMVCSDLTQLCMTFAKGATPDPEFDLEFLTPSDVCVDIECRGVEIMSTVITNITEGGTVTERITTGQLVVLSVSSTSAADGASITGSDLWALTVYYTPNANGDVDATIGSAEMDLTPDQLNTDLSAGQDLELTRVAKANVNLANLVCPETGLYLCVKLKRHANPSPLFTLSAKDGDQSALIGCKSVECIGVQIEETTLGISNGMLIPVEKPAVHTVDFRFSSTPSIQSAAIFGTGLWKMKVFANRRMNGTHQPPSYMADVTLTTSQMNAPVIPGLIFQFSSRSVTLNLQQTDTECRETQYFCGQLLKGDTPSPPFSLQGVPDDNRLINCVEMDCNGVKITTFDLTNTGGDILRENQDGQLFSFDVSLTSDANKTSVSGVDLWTFKAFLNNAQDCLGDAAEVALTPATVNTNEEDQDLAAGGTIDFNVAASMNYRMKCPDWDNVYVCLEVFRGDVSSVPFTLFGDILKGVPIVCRGVEVTQTEISRITAGSLIVESDDDVTFDLNLEIRSVAAASGISGTGLWSVDVFLSDEPTCQTETSDRVTSPLSLTNRNKDLVAGAVLLMNNVGATIPLQGLLCEDIRYVCVALGKGLSPTPDFTLVPVNGNSSLIDSQEIECRGLHIVSSELSVTDGEPLISNDPGHPVSFNLIFNTHPDGASIASPTNLFRLQVAATASPDRAGVEASQHQVIVPYSPPPGFTISAGQRYTLPVDANLNLRGARCDEIPYICVTMMKGVNPVPPFTLTPDVDDPVVTACSERLDCVGVRIVNQQLTIQSGIPFVEHAMSNPVEMTVRLTSGDNSGDALGINLWSAEVKLSADDPLAPGTEFFAVTTGTFVGSDADTDLYPGETIAMRLEANMNLTGVACSDVRFLVVNITNPDADPEFTIQWTDDVEYVVISQSFTCSGVYLQYPSPPGSALVVSDGFPLKELAAASEVVFTVNIDVTPESATIMGQDLWKVRAFVSPTSNGNGIPEDEKEDAVLTSVQGAVPIVASATSTLTGVEVSLDTSDKYCSDMTYLCVEVWRGDSAQPFYSIESPGSQAELRTCVQSQCNGVEIMEVMPTIVSIPPLIEMRPNQVVSLDVNVTATPNSAGIDGDNLWAATVFVNSQPDGSGTPLSVSEATIDPTVQGRDLVPGSVLTLEGLVTTMDFTGIRCIQMRYICVTLRENGQAQPDFNLAGDLTSCIETNCISVAIASGALALASNEVLEGDDLASFSLDVSFTPWSNSRSLQEDDSWTLFAYTTDRGDGLGSIYALNQVTLTQDQQNQAVNVGTPLVFNARDVTLDLTTQSCDTTSHFCVVLGTQPGAFVLGGYPTSTSLVACAELLCSPKQVDLYSVEVTERRIAVEFTEAFGDFDLYVLTYSPMDGITTSPYPIPRNLPRALTFDQLVPGQEYTIELVLRDGADEKAGPFTLVERTRPDPVVLQLGEVTSSELTVSWDAATGIFDHYTIVLDPADNGLPRSPVNVFPAEDREVTFTGLLTARQYNVTIYTVSGNVQSLPSSVVAITDPSTPVLITTGNDETSIDLEWFISESYNVDQYEVQHQPDDGMPQPIVFPGSLVPRRATLENLTPGRRYVITLVAVSNIGGMTEIRSVPAEVTVQLLPMAPAEITYQDPTETSIQIEWPMAVGELDYYRVIFSPSANLAEMIVPENSPRELLFQGLDVASEYTVTITTHIAGINGELVSRLVTRTVYTLPYPPGPLTIVQVTTTQIEFQWADAQGPRDGYEVTFEPNEAEFDPQSPYFTTGTSMLLTGIKPHVTVDFEVRTKIGDVVSRPQTLRQRTFPTLPGQVRDFQITGYDSDNIQISFRVPESPNGLILAYLVTVEGTKPGEPSESAFQTINALPNDVQFEEIISPLKAGYTYTLSIQAINTEGAGEPVVLSPLRLPIKEPYYQGQQTIDEFILDVTSSTISLRIPRSLFSDRNGIVTSYSILVVEEGADRTASANPPNYQTVRNNAVKPVYVTINRAELFSSSDNRRRRQADVAESARVVIGDQTPCPNNDDYCNGPLDSISQYRVSIRAYTEEGLYTDTPWSKVIATKSDIWWFIYVLIPFAIIVLIIAFIMCLCCCIANDEGDRRQPEAKRGREKAPLAETQLNENSSNNVSVAAVASPEPLAPAPAPALAPAKPRPQSSRTSRPIAVVKFGQHVSKMSAKTGDNFAKEFEDLNLIGETHAKTVGALPENEDKNRYGNIVPFDFNRVRLDKDDDYINASFMSGFTGAKEYIAAQGPQANSVNDFWQMIWEQKVPTIAVIGTCVEKERVKFAQYWPSDSTPITFGEVTVNRVSEREETEQEYIVRDLCLESGSEVRALHQYQFTAWPVHGVPKKSDEMLNFIRTVRAHLLENSGPLVVHCGAGIGRTGVFIALDVLTQQLALDEEYIDVFGTVATKREERTNMVQTELQYEFVHKALLDIIEGRVTGPKRRASTDTDQRVEDIIAEIPQ</sequence>
<dbReference type="InterPro" id="IPR000242">
    <property type="entry name" value="PTP_cat"/>
</dbReference>
<dbReference type="InterPro" id="IPR003595">
    <property type="entry name" value="Tyr_Pase_cat"/>
</dbReference>
<dbReference type="InterPro" id="IPR041201">
    <property type="entry name" value="PTPRJ_TM"/>
</dbReference>
<keyword evidence="4 14" id="KW-0732">Signal</keyword>
<dbReference type="Pfam" id="PF00102">
    <property type="entry name" value="Y_phosphatase"/>
    <property type="match status" value="1"/>
</dbReference>
<evidence type="ECO:0000259" key="16">
    <source>
        <dbReference type="PROSITE" id="PS50056"/>
    </source>
</evidence>
<evidence type="ECO:0000256" key="13">
    <source>
        <dbReference type="SAM" id="Phobius"/>
    </source>
</evidence>
<dbReference type="InterPro" id="IPR003961">
    <property type="entry name" value="FN3_dom"/>
</dbReference>
<evidence type="ECO:0000259" key="15">
    <source>
        <dbReference type="PROSITE" id="PS50055"/>
    </source>
</evidence>
<dbReference type="GO" id="GO:0032502">
    <property type="term" value="P:developmental process"/>
    <property type="evidence" value="ECO:0007669"/>
    <property type="project" value="UniProtKB-ARBA"/>
</dbReference>
<feature type="domain" description="Fibronectin type-III" evidence="17">
    <location>
        <begin position="3671"/>
        <end position="3762"/>
    </location>
</feature>
<dbReference type="InterPro" id="IPR029021">
    <property type="entry name" value="Prot-tyrosine_phosphatase-like"/>
</dbReference>
<evidence type="ECO:0000256" key="9">
    <source>
        <dbReference type="ARBA" id="ARBA00023136"/>
    </source>
</evidence>
<keyword evidence="3 13" id="KW-0812">Transmembrane</keyword>
<feature type="domain" description="Tyrosine specific protein phosphatases" evidence="16">
    <location>
        <begin position="4393"/>
        <end position="4468"/>
    </location>
</feature>
<dbReference type="SMART" id="SM00404">
    <property type="entry name" value="PTPc_motif"/>
    <property type="match status" value="1"/>
</dbReference>
<keyword evidence="8 13" id="KW-1133">Transmembrane helix</keyword>
<dbReference type="EnsemblMetazoa" id="XM_038219590.1">
    <property type="protein sequence ID" value="XP_038075518.1"/>
    <property type="gene ID" value="LOC119743207"/>
</dbReference>
<dbReference type="PROSITE" id="PS50056">
    <property type="entry name" value="TYR_PHOSPHATASE_2"/>
    <property type="match status" value="1"/>
</dbReference>
<keyword evidence="5" id="KW-0677">Repeat</keyword>
<dbReference type="Gene3D" id="2.60.40.10">
    <property type="entry name" value="Immunoglobulins"/>
    <property type="match status" value="5"/>
</dbReference>
<dbReference type="InterPro" id="IPR013783">
    <property type="entry name" value="Ig-like_fold"/>
</dbReference>
<dbReference type="Pfam" id="PF18861">
    <property type="entry name" value="PTP_tm"/>
    <property type="match status" value="1"/>
</dbReference>
<feature type="transmembrane region" description="Helical" evidence="13">
    <location>
        <begin position="4108"/>
        <end position="4136"/>
    </location>
</feature>
<evidence type="ECO:0000256" key="8">
    <source>
        <dbReference type="ARBA" id="ARBA00022989"/>
    </source>
</evidence>
<keyword evidence="6" id="KW-0378">Hydrolase</keyword>
<dbReference type="InterPro" id="IPR016130">
    <property type="entry name" value="Tyr_Pase_AS"/>
</dbReference>
<dbReference type="GeneID" id="119743207"/>
<dbReference type="OMA" id="VETNCIS"/>
<dbReference type="SUPFAM" id="SSF52799">
    <property type="entry name" value="(Phosphotyrosine protein) phosphatases II"/>
    <property type="match status" value="1"/>
</dbReference>
<dbReference type="InterPro" id="IPR050713">
    <property type="entry name" value="RTP_Phos/Ushers"/>
</dbReference>
<dbReference type="PANTHER" id="PTHR46957:SF3">
    <property type="entry name" value="CYTOKINE RECEPTOR"/>
    <property type="match status" value="1"/>
</dbReference>
<feature type="domain" description="Fibronectin type-III" evidence="17">
    <location>
        <begin position="3855"/>
        <end position="3956"/>
    </location>
</feature>
<accession>A0A914BGX3</accession>
<evidence type="ECO:0000313" key="18">
    <source>
        <dbReference type="EnsemblMetazoa" id="XP_038075518.1"/>
    </source>
</evidence>
<feature type="region of interest" description="Disordered" evidence="12">
    <location>
        <begin position="4142"/>
        <end position="4167"/>
    </location>
</feature>
<feature type="chain" id="PRO_5038137932" description="protein-tyrosine-phosphatase" evidence="14">
    <location>
        <begin position="26"/>
        <end position="4506"/>
    </location>
</feature>
<evidence type="ECO:0000313" key="19">
    <source>
        <dbReference type="Proteomes" id="UP000887568"/>
    </source>
</evidence>
<keyword evidence="10" id="KW-0325">Glycoprotein</keyword>
<name>A0A914BGX3_PATMI</name>
<comment type="subcellular location">
    <subcellularLocation>
        <location evidence="1">Membrane</location>
        <topology evidence="1">Single-pass type I membrane protein</topology>
    </subcellularLocation>
</comment>
<evidence type="ECO:0000256" key="11">
    <source>
        <dbReference type="ARBA" id="ARBA00051722"/>
    </source>
</evidence>
<evidence type="ECO:0000256" key="7">
    <source>
        <dbReference type="ARBA" id="ARBA00022912"/>
    </source>
</evidence>
<organism evidence="18 19">
    <name type="scientific">Patiria miniata</name>
    <name type="common">Bat star</name>
    <name type="synonym">Asterina miniata</name>
    <dbReference type="NCBI Taxonomy" id="46514"/>
    <lineage>
        <taxon>Eukaryota</taxon>
        <taxon>Metazoa</taxon>
        <taxon>Echinodermata</taxon>
        <taxon>Eleutherozoa</taxon>
        <taxon>Asterozoa</taxon>
        <taxon>Asteroidea</taxon>
        <taxon>Valvatacea</taxon>
        <taxon>Valvatida</taxon>
        <taxon>Asterinidae</taxon>
        <taxon>Patiria</taxon>
    </lineage>
</organism>
<dbReference type="CDD" id="cd00063">
    <property type="entry name" value="FN3"/>
    <property type="match status" value="5"/>
</dbReference>
<evidence type="ECO:0000256" key="2">
    <source>
        <dbReference type="ARBA" id="ARBA00013064"/>
    </source>
</evidence>
<dbReference type="Gene3D" id="3.90.190.10">
    <property type="entry name" value="Protein tyrosine phosphatase superfamily"/>
    <property type="match status" value="1"/>
</dbReference>
<dbReference type="Proteomes" id="UP000887568">
    <property type="component" value="Unplaced"/>
</dbReference>
<evidence type="ECO:0000256" key="14">
    <source>
        <dbReference type="SAM" id="SignalP"/>
    </source>
</evidence>
<dbReference type="GO" id="GO:0004725">
    <property type="term" value="F:protein tyrosine phosphatase activity"/>
    <property type="evidence" value="ECO:0007669"/>
    <property type="project" value="UniProtKB-EC"/>
</dbReference>
<dbReference type="PRINTS" id="PR00700">
    <property type="entry name" value="PRTYPHPHTASE"/>
</dbReference>
<feature type="domain" description="Fibronectin type-III" evidence="17">
    <location>
        <begin position="3577"/>
        <end position="3668"/>
    </location>
</feature>
<dbReference type="GO" id="GO:0016020">
    <property type="term" value="C:membrane"/>
    <property type="evidence" value="ECO:0007669"/>
    <property type="project" value="UniProtKB-SubCell"/>
</dbReference>
<feature type="domain" description="Fibronectin type-III" evidence="17">
    <location>
        <begin position="3763"/>
        <end position="3854"/>
    </location>
</feature>
<reference evidence="18" key="1">
    <citation type="submission" date="2022-11" db="UniProtKB">
        <authorList>
            <consortium name="EnsemblMetazoa"/>
        </authorList>
    </citation>
    <scope>IDENTIFICATION</scope>
</reference>
<dbReference type="PROSITE" id="PS50853">
    <property type="entry name" value="FN3"/>
    <property type="match status" value="5"/>
</dbReference>
<evidence type="ECO:0000256" key="12">
    <source>
        <dbReference type="SAM" id="MobiDB-lite"/>
    </source>
</evidence>
<dbReference type="RefSeq" id="XP_038075518.1">
    <property type="nucleotide sequence ID" value="XM_038219590.1"/>
</dbReference>
<keyword evidence="19" id="KW-1185">Reference proteome</keyword>
<dbReference type="OrthoDB" id="10041264at2759"/>